<reference evidence="1 2" key="1">
    <citation type="journal article" date="2021" name="J. Hered.">
        <title>A chromosome-level genome assembly of the parasitoid wasp, Cotesia glomerata (Hymenoptera: Braconidae).</title>
        <authorList>
            <person name="Pinto B.J."/>
            <person name="Weis J.J."/>
            <person name="Gamble T."/>
            <person name="Ode P.J."/>
            <person name="Paul R."/>
            <person name="Zaspel J.M."/>
        </authorList>
    </citation>
    <scope>NUCLEOTIDE SEQUENCE [LARGE SCALE GENOMIC DNA]</scope>
    <source>
        <strain evidence="1">CgM1</strain>
    </source>
</reference>
<accession>A0AAV7IWG9</accession>
<keyword evidence="2" id="KW-1185">Reference proteome</keyword>
<organism evidence="1 2">
    <name type="scientific">Cotesia glomerata</name>
    <name type="common">Lepidopteran parasitic wasp</name>
    <name type="synonym">Apanteles glomeratus</name>
    <dbReference type="NCBI Taxonomy" id="32391"/>
    <lineage>
        <taxon>Eukaryota</taxon>
        <taxon>Metazoa</taxon>
        <taxon>Ecdysozoa</taxon>
        <taxon>Arthropoda</taxon>
        <taxon>Hexapoda</taxon>
        <taxon>Insecta</taxon>
        <taxon>Pterygota</taxon>
        <taxon>Neoptera</taxon>
        <taxon>Endopterygota</taxon>
        <taxon>Hymenoptera</taxon>
        <taxon>Apocrita</taxon>
        <taxon>Ichneumonoidea</taxon>
        <taxon>Braconidae</taxon>
        <taxon>Microgastrinae</taxon>
        <taxon>Cotesia</taxon>
    </lineage>
</organism>
<evidence type="ECO:0000313" key="2">
    <source>
        <dbReference type="Proteomes" id="UP000826195"/>
    </source>
</evidence>
<protein>
    <submittedName>
        <fullName evidence="1">Uncharacterized protein</fullName>
    </submittedName>
</protein>
<dbReference type="EMBL" id="JAHXZJ010000374">
    <property type="protein sequence ID" value="KAH0561062.1"/>
    <property type="molecule type" value="Genomic_DNA"/>
</dbReference>
<proteinExistence type="predicted"/>
<dbReference type="AlphaFoldDB" id="A0AAV7IWG9"/>
<sequence>MTNDLNDTTLTTAKKMGHRIVNNYSASFTVKIGGFSLEGESASLGQKIHDCINYAKQGHHDNRTKYGCVAYLPEVPQNESWESQEEKRLALINDYESSKPVEEVIQLVSESYCLQRINCLETWTKSLNELYVPIVLFLRTKEIIAVEKFKKKNKGKDIPDELRHIFNEQKKTKEYSITLKNKRPYKNILFDFINQYIGSREKLEFLFVLINEDTEDDKLLDFVDVPNPVLIIRYF</sequence>
<evidence type="ECO:0000313" key="1">
    <source>
        <dbReference type="EMBL" id="KAH0561062.1"/>
    </source>
</evidence>
<comment type="caution">
    <text evidence="1">The sequence shown here is derived from an EMBL/GenBank/DDBJ whole genome shotgun (WGS) entry which is preliminary data.</text>
</comment>
<gene>
    <name evidence="1" type="ORF">KQX54_011990</name>
</gene>
<dbReference type="Proteomes" id="UP000826195">
    <property type="component" value="Unassembled WGS sequence"/>
</dbReference>
<name>A0AAV7IWG9_COTGL</name>